<keyword evidence="2" id="KW-1185">Reference proteome</keyword>
<organism evidence="1 2">
    <name type="scientific">Streptomyces fragilis</name>
    <dbReference type="NCBI Taxonomy" id="67301"/>
    <lineage>
        <taxon>Bacteria</taxon>
        <taxon>Bacillati</taxon>
        <taxon>Actinomycetota</taxon>
        <taxon>Actinomycetes</taxon>
        <taxon>Kitasatosporales</taxon>
        <taxon>Streptomycetaceae</taxon>
        <taxon>Streptomyces</taxon>
    </lineage>
</organism>
<reference evidence="1 2" key="1">
    <citation type="submission" date="2024-06" db="EMBL/GenBank/DDBJ databases">
        <title>The Natural Products Discovery Center: Release of the First 8490 Sequenced Strains for Exploring Actinobacteria Biosynthetic Diversity.</title>
        <authorList>
            <person name="Kalkreuter E."/>
            <person name="Kautsar S.A."/>
            <person name="Yang D."/>
            <person name="Bader C.D."/>
            <person name="Teijaro C.N."/>
            <person name="Fluegel L."/>
            <person name="Davis C.M."/>
            <person name="Simpson J.R."/>
            <person name="Lauterbach L."/>
            <person name="Steele A.D."/>
            <person name="Gui C."/>
            <person name="Meng S."/>
            <person name="Li G."/>
            <person name="Viehrig K."/>
            <person name="Ye F."/>
            <person name="Su P."/>
            <person name="Kiefer A.F."/>
            <person name="Nichols A."/>
            <person name="Cepeda A.J."/>
            <person name="Yan W."/>
            <person name="Fan B."/>
            <person name="Jiang Y."/>
            <person name="Adhikari A."/>
            <person name="Zheng C.-J."/>
            <person name="Schuster L."/>
            <person name="Cowan T.M."/>
            <person name="Smanski M.J."/>
            <person name="Chevrette M.G."/>
            <person name="De Carvalho L.P.S."/>
            <person name="Shen B."/>
        </authorList>
    </citation>
    <scope>NUCLEOTIDE SEQUENCE [LARGE SCALE GENOMIC DNA]</scope>
    <source>
        <strain evidence="1 2">NPDC038104</strain>
    </source>
</reference>
<dbReference type="Pfam" id="PF14404">
    <property type="entry name" value="Strep_pep"/>
    <property type="match status" value="1"/>
</dbReference>
<name>A0ABV2YRU2_9ACTN</name>
<sequence>MRMFALDYARPAQECEVTAAPPYRYDPSLQLNVLDDGRVAVRDRDLLRVLGATTSTAGSKTHFDD</sequence>
<dbReference type="Proteomes" id="UP001550850">
    <property type="component" value="Unassembled WGS sequence"/>
</dbReference>
<comment type="caution">
    <text evidence="1">The sequence shown here is derived from an EMBL/GenBank/DDBJ whole genome shotgun (WGS) entry which is preliminary data.</text>
</comment>
<dbReference type="EMBL" id="JBEZUR010000119">
    <property type="protein sequence ID" value="MEU3558452.1"/>
    <property type="molecule type" value="Genomic_DNA"/>
</dbReference>
<evidence type="ECO:0000313" key="1">
    <source>
        <dbReference type="EMBL" id="MEU3558452.1"/>
    </source>
</evidence>
<proteinExistence type="predicted"/>
<dbReference type="NCBIfam" id="TIGR04186">
    <property type="entry name" value="GRASP_targ"/>
    <property type="match status" value="1"/>
</dbReference>
<dbReference type="InterPro" id="IPR026496">
    <property type="entry name" value="GRASP_targ"/>
</dbReference>
<evidence type="ECO:0000313" key="2">
    <source>
        <dbReference type="Proteomes" id="UP001550850"/>
    </source>
</evidence>
<gene>
    <name evidence="1" type="primary">tgmA</name>
    <name evidence="1" type="ORF">AB0E65_30220</name>
</gene>
<protein>
    <submittedName>
        <fullName evidence="1">ATP-grasp-modified RiPP</fullName>
    </submittedName>
</protein>
<dbReference type="InterPro" id="IPR025744">
    <property type="entry name" value="Rbsml_synth_pep_Strp"/>
</dbReference>
<dbReference type="RefSeq" id="WP_108953255.1">
    <property type="nucleotide sequence ID" value="NZ_BEVZ01000002.1"/>
</dbReference>
<accession>A0ABV2YRU2</accession>